<dbReference type="EMBL" id="KN847979">
    <property type="protein sequence ID" value="KIR47833.1"/>
    <property type="molecule type" value="Genomic_DNA"/>
</dbReference>
<sequence>MVGLGRRGIVTVCLMKIVDNNSDDEDDDRWHKAKRTGSHRFRSLSFRLQWQADSPNVVTS</sequence>
<protein>
    <submittedName>
        <fullName evidence="1">Uncharacterized protein</fullName>
    </submittedName>
</protein>
<evidence type="ECO:0000313" key="1">
    <source>
        <dbReference type="EMBL" id="KIR47833.1"/>
    </source>
</evidence>
<organism evidence="1">
    <name type="scientific">Cryptococcus bacillisporus CA1280</name>
    <dbReference type="NCBI Taxonomy" id="1296109"/>
    <lineage>
        <taxon>Eukaryota</taxon>
        <taxon>Fungi</taxon>
        <taxon>Dikarya</taxon>
        <taxon>Basidiomycota</taxon>
        <taxon>Agaricomycotina</taxon>
        <taxon>Tremellomycetes</taxon>
        <taxon>Tremellales</taxon>
        <taxon>Cryptococcaceae</taxon>
        <taxon>Cryptococcus</taxon>
        <taxon>Cryptococcus gattii species complex</taxon>
    </lineage>
</organism>
<dbReference type="HOGENOM" id="CLU_2960680_0_0_1"/>
<gene>
    <name evidence="1" type="ORF">I312_02981</name>
</gene>
<reference evidence="1" key="1">
    <citation type="submission" date="2015-01" db="EMBL/GenBank/DDBJ databases">
        <title>The Genome Sequence of Cryptococcus gattii CA1280.</title>
        <authorList>
            <consortium name="The Broad Institute Genomics Platform"/>
            <person name="Cuomo C."/>
            <person name="Litvintseva A."/>
            <person name="Chen Y."/>
            <person name="Heitman J."/>
            <person name="Sun S."/>
            <person name="Springer D."/>
            <person name="Dromer F."/>
            <person name="Young S."/>
            <person name="Zeng Q."/>
            <person name="Gargeya S."/>
            <person name="Abouelleil A."/>
            <person name="Alvarado L."/>
            <person name="Chapman S.B."/>
            <person name="Gainer-Dewar J."/>
            <person name="Goldberg J."/>
            <person name="Griggs A."/>
            <person name="Gujja S."/>
            <person name="Hansen M."/>
            <person name="Howarth C."/>
            <person name="Imamovic A."/>
            <person name="Larimer J."/>
            <person name="Murphy C."/>
            <person name="Naylor J."/>
            <person name="Pearson M."/>
            <person name="Priest M."/>
            <person name="Roberts A."/>
            <person name="Saif S."/>
            <person name="Shea T."/>
            <person name="Sykes S."/>
            <person name="Wortman J."/>
            <person name="Nusbaum C."/>
            <person name="Birren B."/>
        </authorList>
    </citation>
    <scope>NUCLEOTIDE SEQUENCE [LARGE SCALE GENOMIC DNA]</scope>
    <source>
        <strain evidence="1">CA1280</strain>
    </source>
</reference>
<accession>A0A0D0UHX5</accession>
<dbReference type="OrthoDB" id="10309711at2759"/>
<dbReference type="AlphaFoldDB" id="A0A0D0UHX5"/>
<name>A0A0D0UHX5_CRYGA</name>
<proteinExistence type="predicted"/>